<sequence>MTDSTRPTAPGPHPEPIRFFGTTWLDHSGHYGLRRAGVAAGSLALAVACAVLLRIGYQGMALAEVGRLINVLVVGMFAICTAIAFGRTLRSFTKREDPERRQSLRGLMAIGFLGVLVAWSVRSLREAPGEGLHRAEYEEAVARATRRRARRTGHPGRRAGR</sequence>
<dbReference type="EMBL" id="UHID01000006">
    <property type="protein sequence ID" value="SUP57303.1"/>
    <property type="molecule type" value="Genomic_DNA"/>
</dbReference>
<keyword evidence="1" id="KW-0472">Membrane</keyword>
<proteinExistence type="predicted"/>
<accession>A0A380NYY8</accession>
<keyword evidence="1" id="KW-1133">Transmembrane helix</keyword>
<feature type="transmembrane region" description="Helical" evidence="1">
    <location>
        <begin position="36"/>
        <end position="56"/>
    </location>
</feature>
<protein>
    <submittedName>
        <fullName evidence="2">Integral membrane protein</fullName>
    </submittedName>
</protein>
<reference evidence="2 3" key="1">
    <citation type="submission" date="2018-06" db="EMBL/GenBank/DDBJ databases">
        <authorList>
            <consortium name="Pathogen Informatics"/>
            <person name="Doyle S."/>
        </authorList>
    </citation>
    <scope>NUCLEOTIDE SEQUENCE [LARGE SCALE GENOMIC DNA]</scope>
    <source>
        <strain evidence="2 3">NCTC7807</strain>
    </source>
</reference>
<keyword evidence="1" id="KW-0812">Transmembrane</keyword>
<dbReference type="RefSeq" id="WP_100458073.1">
    <property type="nucleotide sequence ID" value="NZ_UHID01000006.1"/>
</dbReference>
<dbReference type="GeneID" id="95073391"/>
<dbReference type="Proteomes" id="UP000254150">
    <property type="component" value="Unassembled WGS sequence"/>
</dbReference>
<gene>
    <name evidence="2" type="ORF">NCTC7807_03103</name>
</gene>
<dbReference type="AlphaFoldDB" id="A0A380NYY8"/>
<name>A0A380NYY8_STRGR</name>
<feature type="transmembrane region" description="Helical" evidence="1">
    <location>
        <begin position="68"/>
        <end position="86"/>
    </location>
</feature>
<evidence type="ECO:0000313" key="3">
    <source>
        <dbReference type="Proteomes" id="UP000254150"/>
    </source>
</evidence>
<evidence type="ECO:0000313" key="2">
    <source>
        <dbReference type="EMBL" id="SUP57303.1"/>
    </source>
</evidence>
<evidence type="ECO:0000256" key="1">
    <source>
        <dbReference type="SAM" id="Phobius"/>
    </source>
</evidence>
<feature type="transmembrane region" description="Helical" evidence="1">
    <location>
        <begin position="106"/>
        <end position="124"/>
    </location>
</feature>
<organism evidence="2 3">
    <name type="scientific">Streptomyces griseus</name>
    <dbReference type="NCBI Taxonomy" id="1911"/>
    <lineage>
        <taxon>Bacteria</taxon>
        <taxon>Bacillati</taxon>
        <taxon>Actinomycetota</taxon>
        <taxon>Actinomycetes</taxon>
        <taxon>Kitasatosporales</taxon>
        <taxon>Streptomycetaceae</taxon>
        <taxon>Streptomyces</taxon>
    </lineage>
</organism>